<gene>
    <name evidence="4 5 6 7 8 9 10 11 12 13 14 15 16 17 18 19 20 21 22 23 24 25 26 27" type="primary">LOC117639472</name>
</gene>
<evidence type="ECO:0000313" key="20">
    <source>
        <dbReference type="RefSeq" id="XP_034231059.1"/>
    </source>
</evidence>
<dbReference type="RefSeq" id="XP_034231049.1">
    <property type="nucleotide sequence ID" value="XM_034375158.1"/>
</dbReference>
<evidence type="ECO:0000313" key="27">
    <source>
        <dbReference type="RefSeq" id="XP_034231067.1"/>
    </source>
</evidence>
<feature type="domain" description="F-box" evidence="2">
    <location>
        <begin position="201"/>
        <end position="247"/>
    </location>
</feature>
<dbReference type="RefSeq" id="XP_034231054.1">
    <property type="nucleotide sequence ID" value="XM_034375163.1"/>
</dbReference>
<dbReference type="RefSeq" id="XP_034231067.1">
    <property type="nucleotide sequence ID" value="XM_034375176.1"/>
</dbReference>
<dbReference type="InterPro" id="IPR036047">
    <property type="entry name" value="F-box-like_dom_sf"/>
</dbReference>
<dbReference type="RefSeq" id="XP_034231050.1">
    <property type="nucleotide sequence ID" value="XM_034375159.1"/>
</dbReference>
<dbReference type="RefSeq" id="XP_034231055.1">
    <property type="nucleotide sequence ID" value="XM_034375164.1"/>
</dbReference>
<evidence type="ECO:0000313" key="6">
    <source>
        <dbReference type="RefSeq" id="XP_034231044.1"/>
    </source>
</evidence>
<dbReference type="PROSITE" id="PS50181">
    <property type="entry name" value="FBOX"/>
    <property type="match status" value="1"/>
</dbReference>
<dbReference type="RefSeq" id="XP_034231043.1">
    <property type="nucleotide sequence ID" value="XM_034375152.1"/>
</dbReference>
<evidence type="ECO:0000313" key="17">
    <source>
        <dbReference type="RefSeq" id="XP_034231056.1"/>
    </source>
</evidence>
<dbReference type="SUPFAM" id="SSF81383">
    <property type="entry name" value="F-box domain"/>
    <property type="match status" value="1"/>
</dbReference>
<dbReference type="RefSeq" id="XP_034231058.1">
    <property type="nucleotide sequence ID" value="XM_034375167.1"/>
</dbReference>
<evidence type="ECO:0000313" key="5">
    <source>
        <dbReference type="RefSeq" id="XP_034231043.1"/>
    </source>
</evidence>
<dbReference type="RefSeq" id="XP_034231047.1">
    <property type="nucleotide sequence ID" value="XM_034375156.1"/>
</dbReference>
<evidence type="ECO:0000259" key="2">
    <source>
        <dbReference type="PROSITE" id="PS50181"/>
    </source>
</evidence>
<dbReference type="RefSeq" id="XP_034231066.1">
    <property type="nucleotide sequence ID" value="XM_034375175.1"/>
</dbReference>
<evidence type="ECO:0000313" key="9">
    <source>
        <dbReference type="RefSeq" id="XP_034231048.1"/>
    </source>
</evidence>
<evidence type="ECO:0000313" key="26">
    <source>
        <dbReference type="RefSeq" id="XP_034231066.1"/>
    </source>
</evidence>
<dbReference type="RefSeq" id="XP_034231063.1">
    <property type="nucleotide sequence ID" value="XM_034375172.1"/>
</dbReference>
<reference evidence="4 5" key="1">
    <citation type="submission" date="2025-04" db="UniProtKB">
        <authorList>
            <consortium name="RefSeq"/>
        </authorList>
    </citation>
    <scope>IDENTIFICATION</scope>
    <source>
        <tissue evidence="4 5">Total insect</tissue>
    </source>
</reference>
<dbReference type="RefSeq" id="XP_034231044.1">
    <property type="nucleotide sequence ID" value="XM_034375153.1"/>
</dbReference>
<evidence type="ECO:0000313" key="7">
    <source>
        <dbReference type="RefSeq" id="XP_034231045.1"/>
    </source>
</evidence>
<dbReference type="GeneID" id="117639472"/>
<dbReference type="RefSeq" id="XP_034231053.1">
    <property type="nucleotide sequence ID" value="XM_034375162.1"/>
</dbReference>
<accession>A0A6P8XVP2</accession>
<dbReference type="RefSeq" id="XP_034231048.1">
    <property type="nucleotide sequence ID" value="XM_034375157.1"/>
</dbReference>
<feature type="compositionally biased region" description="Low complexity" evidence="1">
    <location>
        <begin position="180"/>
        <end position="195"/>
    </location>
</feature>
<evidence type="ECO:0000313" key="16">
    <source>
        <dbReference type="RefSeq" id="XP_034231055.1"/>
    </source>
</evidence>
<protein>
    <submittedName>
        <fullName evidence="4 5">Uncharacterized protein LOC117639472 isoform X1</fullName>
    </submittedName>
</protein>
<feature type="compositionally biased region" description="Polar residues" evidence="1">
    <location>
        <begin position="55"/>
        <end position="66"/>
    </location>
</feature>
<evidence type="ECO:0000313" key="3">
    <source>
        <dbReference type="Proteomes" id="UP000515158"/>
    </source>
</evidence>
<evidence type="ECO:0000313" key="19">
    <source>
        <dbReference type="RefSeq" id="XP_034231058.1"/>
    </source>
</evidence>
<evidence type="ECO:0000313" key="15">
    <source>
        <dbReference type="RefSeq" id="XP_034231054.1"/>
    </source>
</evidence>
<dbReference type="RefSeq" id="XP_034231064.1">
    <property type="nucleotide sequence ID" value="XM_034375173.1"/>
</dbReference>
<evidence type="ECO:0000313" key="23">
    <source>
        <dbReference type="RefSeq" id="XP_034231063.1"/>
    </source>
</evidence>
<dbReference type="SMART" id="SM00256">
    <property type="entry name" value="FBOX"/>
    <property type="match status" value="1"/>
</dbReference>
<evidence type="ECO:0000313" key="4">
    <source>
        <dbReference type="RefSeq" id="XP_034231042.1"/>
    </source>
</evidence>
<dbReference type="RefSeq" id="XP_034231061.1">
    <property type="nucleotide sequence ID" value="XM_034375170.1"/>
</dbReference>
<keyword evidence="3" id="KW-1185">Reference proteome</keyword>
<evidence type="ECO:0000313" key="10">
    <source>
        <dbReference type="RefSeq" id="XP_034231049.1"/>
    </source>
</evidence>
<evidence type="ECO:0000313" key="24">
    <source>
        <dbReference type="RefSeq" id="XP_034231064.1"/>
    </source>
</evidence>
<organism evidence="9">
    <name type="scientific">Thrips palmi</name>
    <name type="common">Melon thrips</name>
    <dbReference type="NCBI Taxonomy" id="161013"/>
    <lineage>
        <taxon>Eukaryota</taxon>
        <taxon>Metazoa</taxon>
        <taxon>Ecdysozoa</taxon>
        <taxon>Arthropoda</taxon>
        <taxon>Hexapoda</taxon>
        <taxon>Insecta</taxon>
        <taxon>Pterygota</taxon>
        <taxon>Neoptera</taxon>
        <taxon>Paraneoptera</taxon>
        <taxon>Thysanoptera</taxon>
        <taxon>Terebrantia</taxon>
        <taxon>Thripoidea</taxon>
        <taxon>Thripidae</taxon>
        <taxon>Thrips</taxon>
    </lineage>
</organism>
<evidence type="ECO:0000313" key="8">
    <source>
        <dbReference type="RefSeq" id="XP_034231047.1"/>
    </source>
</evidence>
<dbReference type="Pfam" id="PF00646">
    <property type="entry name" value="F-box"/>
    <property type="match status" value="1"/>
</dbReference>
<dbReference type="RefSeq" id="XP_034231052.1">
    <property type="nucleotide sequence ID" value="XM_034375161.1"/>
</dbReference>
<evidence type="ECO:0000256" key="1">
    <source>
        <dbReference type="SAM" id="MobiDB-lite"/>
    </source>
</evidence>
<evidence type="ECO:0000313" key="11">
    <source>
        <dbReference type="RefSeq" id="XP_034231050.1"/>
    </source>
</evidence>
<proteinExistence type="predicted"/>
<dbReference type="Proteomes" id="UP000515158">
    <property type="component" value="Unplaced"/>
</dbReference>
<evidence type="ECO:0000313" key="21">
    <source>
        <dbReference type="RefSeq" id="XP_034231060.1"/>
    </source>
</evidence>
<dbReference type="RefSeq" id="XP_034231059.1">
    <property type="nucleotide sequence ID" value="XM_034375168.1"/>
</dbReference>
<dbReference type="RefSeq" id="XP_034231042.1">
    <property type="nucleotide sequence ID" value="XM_034375151.1"/>
</dbReference>
<evidence type="ECO:0000313" key="25">
    <source>
        <dbReference type="RefSeq" id="XP_034231065.1"/>
    </source>
</evidence>
<dbReference type="RefSeq" id="XP_034231060.1">
    <property type="nucleotide sequence ID" value="XM_034375169.1"/>
</dbReference>
<feature type="region of interest" description="Disordered" evidence="1">
    <location>
        <begin position="51"/>
        <end position="123"/>
    </location>
</feature>
<evidence type="ECO:0000313" key="13">
    <source>
        <dbReference type="RefSeq" id="XP_034231052.1"/>
    </source>
</evidence>
<evidence type="ECO:0000313" key="18">
    <source>
        <dbReference type="RefSeq" id="XP_034231057.1"/>
    </source>
</evidence>
<feature type="region of interest" description="Disordered" evidence="1">
    <location>
        <begin position="147"/>
        <end position="200"/>
    </location>
</feature>
<dbReference type="Gene3D" id="3.80.10.10">
    <property type="entry name" value="Ribonuclease Inhibitor"/>
    <property type="match status" value="1"/>
</dbReference>
<dbReference type="RefSeq" id="XP_034231057.1">
    <property type="nucleotide sequence ID" value="XM_034375166.1"/>
</dbReference>
<sequence length="584" mass="65007">MADFTVKEEPVAVPEDCKPPVVAAVKGEPQGEGLELASWIEEVKSVDLKVELDDATTSNQSNQDNATGRDRKRRRSRSPSPSKCGAGALSSPPEKERISCPELPVNPVTSGVTVQKEKRLKRDCGPAKEVDVVKDLNAAQVKLEDAQILDRARNNSSPGRRVGDQSRSRSRSPVRRSPGEESSTSETDPSPSSCTQESALGSPLEALPTKLLARVLAYVPSVELLPLRLLSRRMSRLVLEKDVWERRVLTIGERQGRAPFAAILRLAPALDTLDIMMTKRGKELQGLVFLRALAEGSCQVRSLKLSVLAGGQSNRIVQDALYRRRFTLQELRIRITAISANSDLVPVLKAIDGLWGLKTLQLGLGSKCPDFCFKRLRLEHLIWPHCMNLNLAKSLMFLGRETIREVTLFNYSPLMRELQYCSKLTTLSVSSCASLDQIVHCVQYLTITDVFCPLTAVWLKSAQNQRLTVKIHLDANVSHEDSFRRFVGLADALHGVHRVTVRSRSLGPPLVKSELVAACLQLLPAVEHLLLDISTDFRHVLEFLTPWTCPKLRELVIREHDPSEKSTLVQEFKALRPSLVLRFL</sequence>
<dbReference type="KEGG" id="tpal:117639472"/>
<dbReference type="RefSeq" id="XP_034231056.1">
    <property type="nucleotide sequence ID" value="XM_034375165.1"/>
</dbReference>
<evidence type="ECO:0000313" key="12">
    <source>
        <dbReference type="RefSeq" id="XP_034231051.1"/>
    </source>
</evidence>
<dbReference type="RefSeq" id="XP_034231051.1">
    <property type="nucleotide sequence ID" value="XM_034375160.1"/>
</dbReference>
<evidence type="ECO:0000313" key="14">
    <source>
        <dbReference type="RefSeq" id="XP_034231053.1"/>
    </source>
</evidence>
<dbReference type="RefSeq" id="XP_034231065.1">
    <property type="nucleotide sequence ID" value="XM_034375174.1"/>
</dbReference>
<dbReference type="InterPro" id="IPR001810">
    <property type="entry name" value="F-box_dom"/>
</dbReference>
<dbReference type="AlphaFoldDB" id="A0A6P8XVP2"/>
<dbReference type="InterPro" id="IPR032675">
    <property type="entry name" value="LRR_dom_sf"/>
</dbReference>
<evidence type="ECO:0000313" key="22">
    <source>
        <dbReference type="RefSeq" id="XP_034231061.1"/>
    </source>
</evidence>
<dbReference type="RefSeq" id="XP_034231045.1">
    <property type="nucleotide sequence ID" value="XM_034375154.1"/>
</dbReference>
<name>A0A6P8XVP2_THRPL</name>